<evidence type="ECO:0000256" key="1">
    <source>
        <dbReference type="SAM" id="MobiDB-lite"/>
    </source>
</evidence>
<dbReference type="InterPro" id="IPR012349">
    <property type="entry name" value="Split_barrel_FMN-bd"/>
</dbReference>
<keyword evidence="4" id="KW-1185">Reference proteome</keyword>
<dbReference type="SUPFAM" id="SSF50475">
    <property type="entry name" value="FMN-binding split barrel"/>
    <property type="match status" value="1"/>
</dbReference>
<sequence length="192" mass="21656">MTLTKNETSNPSTTTTTTNTTNNNDAPRPEQDKLRRMLTDFDDGMLVSMSPEVGLRARPMRIIARDQEAPDDLWFISELDSAKVHELAREPRVAVVLGDHNRFVSISGRAQVIVDRDKLDAIGTGDWKLWVPEGTERGDLALIQVVPEHAEYWDHSSFKTVRLAFEVARARANDDHLRLPDNPQWHGAVSMS</sequence>
<feature type="compositionally biased region" description="Low complexity" evidence="1">
    <location>
        <begin position="1"/>
        <end position="24"/>
    </location>
</feature>
<dbReference type="Proteomes" id="UP000237968">
    <property type="component" value="Unassembled WGS sequence"/>
</dbReference>
<feature type="region of interest" description="Disordered" evidence="1">
    <location>
        <begin position="1"/>
        <end position="32"/>
    </location>
</feature>
<dbReference type="OrthoDB" id="1432662at2"/>
<name>A0A2S9XMI3_9BACT</name>
<proteinExistence type="predicted"/>
<organism evidence="3 4">
    <name type="scientific">Enhygromyxa salina</name>
    <dbReference type="NCBI Taxonomy" id="215803"/>
    <lineage>
        <taxon>Bacteria</taxon>
        <taxon>Pseudomonadati</taxon>
        <taxon>Myxococcota</taxon>
        <taxon>Polyangia</taxon>
        <taxon>Nannocystales</taxon>
        <taxon>Nannocystaceae</taxon>
        <taxon>Enhygromyxa</taxon>
    </lineage>
</organism>
<dbReference type="InterPro" id="IPR052917">
    <property type="entry name" value="Stress-Dev_Protein"/>
</dbReference>
<comment type="caution">
    <text evidence="3">The sequence shown here is derived from an EMBL/GenBank/DDBJ whole genome shotgun (WGS) entry which is preliminary data.</text>
</comment>
<feature type="domain" description="General stress protein FMN-binding split barrel" evidence="2">
    <location>
        <begin position="31"/>
        <end position="172"/>
    </location>
</feature>
<protein>
    <submittedName>
        <fullName evidence="3">Pyridoxamine 5'-phosphate oxidase</fullName>
    </submittedName>
</protein>
<dbReference type="PANTHER" id="PTHR34818">
    <property type="entry name" value="PROTEIN BLI-3"/>
    <property type="match status" value="1"/>
</dbReference>
<evidence type="ECO:0000313" key="3">
    <source>
        <dbReference type="EMBL" id="PRP94057.1"/>
    </source>
</evidence>
<dbReference type="InterPro" id="IPR038725">
    <property type="entry name" value="YdaG_split_barrel_FMN-bd"/>
</dbReference>
<evidence type="ECO:0000259" key="2">
    <source>
        <dbReference type="Pfam" id="PF16242"/>
    </source>
</evidence>
<evidence type="ECO:0000313" key="4">
    <source>
        <dbReference type="Proteomes" id="UP000237968"/>
    </source>
</evidence>
<dbReference type="AlphaFoldDB" id="A0A2S9XMI3"/>
<dbReference type="PANTHER" id="PTHR34818:SF1">
    <property type="entry name" value="PROTEIN BLI-3"/>
    <property type="match status" value="1"/>
</dbReference>
<gene>
    <name evidence="3" type="ORF">ENSA5_41690</name>
</gene>
<dbReference type="EMBL" id="PVNK01000180">
    <property type="protein sequence ID" value="PRP94057.1"/>
    <property type="molecule type" value="Genomic_DNA"/>
</dbReference>
<reference evidence="3 4" key="1">
    <citation type="submission" date="2018-03" db="EMBL/GenBank/DDBJ databases">
        <title>Draft Genome Sequences of the Obligatory Marine Myxobacteria Enhygromyxa salina SWB005.</title>
        <authorList>
            <person name="Poehlein A."/>
            <person name="Moghaddam J.A."/>
            <person name="Harms H."/>
            <person name="Alanjari M."/>
            <person name="Koenig G.M."/>
            <person name="Daniel R."/>
            <person name="Schaeberle T.F."/>
        </authorList>
    </citation>
    <scope>NUCLEOTIDE SEQUENCE [LARGE SCALE GENOMIC DNA]</scope>
    <source>
        <strain evidence="3 4">SWB005</strain>
    </source>
</reference>
<dbReference type="Pfam" id="PF16242">
    <property type="entry name" value="Pyrid_ox_like"/>
    <property type="match status" value="1"/>
</dbReference>
<dbReference type="RefSeq" id="WP_146155939.1">
    <property type="nucleotide sequence ID" value="NZ_PVNK01000180.1"/>
</dbReference>
<accession>A0A2S9XMI3</accession>
<dbReference type="Gene3D" id="2.30.110.10">
    <property type="entry name" value="Electron Transport, Fmn-binding Protein, Chain A"/>
    <property type="match status" value="1"/>
</dbReference>